<evidence type="ECO:0000256" key="3">
    <source>
        <dbReference type="ARBA" id="ARBA00022490"/>
    </source>
</evidence>
<dbReference type="SUPFAM" id="SSF53062">
    <property type="entry name" value="PTS system fructose IIA component-like"/>
    <property type="match status" value="1"/>
</dbReference>
<dbReference type="Pfam" id="PF03610">
    <property type="entry name" value="EIIA-man"/>
    <property type="match status" value="1"/>
</dbReference>
<keyword evidence="5" id="KW-0762">Sugar transport</keyword>
<dbReference type="RefSeq" id="WP_343031835.1">
    <property type="nucleotide sequence ID" value="NZ_WNJO01000007.1"/>
</dbReference>
<comment type="subcellular location">
    <subcellularLocation>
        <location evidence="1">Cytoplasm</location>
    </subcellularLocation>
</comment>
<dbReference type="NCBIfam" id="TIGR00824">
    <property type="entry name" value="EIIA-man"/>
    <property type="match status" value="1"/>
</dbReference>
<dbReference type="GO" id="GO:0016773">
    <property type="term" value="F:phosphotransferase activity, alcohol group as acceptor"/>
    <property type="evidence" value="ECO:0007669"/>
    <property type="project" value="InterPro"/>
</dbReference>
<comment type="caution">
    <text evidence="10">The sequence shown here is derived from an EMBL/GenBank/DDBJ whole genome shotgun (WGS) entry which is preliminary data.</text>
</comment>
<keyword evidence="2" id="KW-0813">Transport</keyword>
<evidence type="ECO:0000256" key="7">
    <source>
        <dbReference type="ARBA" id="ARBA00022683"/>
    </source>
</evidence>
<evidence type="ECO:0000256" key="5">
    <source>
        <dbReference type="ARBA" id="ARBA00022597"/>
    </source>
</evidence>
<evidence type="ECO:0000256" key="1">
    <source>
        <dbReference type="ARBA" id="ARBA00004496"/>
    </source>
</evidence>
<dbReference type="InterPro" id="IPR013789">
    <property type="entry name" value="PTS_EIIA_man"/>
</dbReference>
<dbReference type="CDD" id="cd00006">
    <property type="entry name" value="PTS_IIA_man"/>
    <property type="match status" value="1"/>
</dbReference>
<dbReference type="InterPro" id="IPR033887">
    <property type="entry name" value="PTS_IIA_man"/>
</dbReference>
<dbReference type="InterPro" id="IPR051471">
    <property type="entry name" value="Bacterial_PTS_sugar_comp"/>
</dbReference>
<dbReference type="GO" id="GO:0005737">
    <property type="term" value="C:cytoplasm"/>
    <property type="evidence" value="ECO:0007669"/>
    <property type="project" value="UniProtKB-SubCell"/>
</dbReference>
<evidence type="ECO:0000313" key="10">
    <source>
        <dbReference type="EMBL" id="MTV82363.1"/>
    </source>
</evidence>
<gene>
    <name evidence="10" type="ORF">GM612_06815</name>
</gene>
<evidence type="ECO:0000256" key="2">
    <source>
        <dbReference type="ARBA" id="ARBA00022448"/>
    </source>
</evidence>
<dbReference type="AlphaFoldDB" id="A0A7X2XWS3"/>
<dbReference type="GO" id="GO:0016301">
    <property type="term" value="F:kinase activity"/>
    <property type="evidence" value="ECO:0007669"/>
    <property type="project" value="UniProtKB-KW"/>
</dbReference>
<evidence type="ECO:0000256" key="6">
    <source>
        <dbReference type="ARBA" id="ARBA00022679"/>
    </source>
</evidence>
<dbReference type="InterPro" id="IPR004701">
    <property type="entry name" value="PTS_EIIA_man-typ"/>
</dbReference>
<reference evidence="10 11" key="1">
    <citation type="submission" date="2019-11" db="EMBL/GenBank/DDBJ databases">
        <title>Lactobacillus sp. nov. CRM56-3, isolated from fermented tea leaves.</title>
        <authorList>
            <person name="Phuengjayaem S."/>
            <person name="Tanasupawat S."/>
        </authorList>
    </citation>
    <scope>NUCLEOTIDE SEQUENCE [LARGE SCALE GENOMIC DNA]</scope>
    <source>
        <strain evidence="10 11">CRM56-3</strain>
    </source>
</reference>
<keyword evidence="6" id="KW-0808">Transferase</keyword>
<dbReference type="PANTHER" id="PTHR33799">
    <property type="entry name" value="PTS PERMEASE-RELATED-RELATED"/>
    <property type="match status" value="1"/>
</dbReference>
<keyword evidence="7" id="KW-0598">Phosphotransferase system</keyword>
<dbReference type="Gene3D" id="3.40.50.510">
    <property type="entry name" value="Phosphotransferase system, mannose-type IIA component"/>
    <property type="match status" value="1"/>
</dbReference>
<dbReference type="PANTHER" id="PTHR33799:SF1">
    <property type="entry name" value="PTS SYSTEM MANNOSE-SPECIFIC EIIAB COMPONENT-RELATED"/>
    <property type="match status" value="1"/>
</dbReference>
<dbReference type="Proteomes" id="UP000466388">
    <property type="component" value="Unassembled WGS sequence"/>
</dbReference>
<keyword evidence="11" id="KW-1185">Reference proteome</keyword>
<keyword evidence="8" id="KW-0418">Kinase</keyword>
<protein>
    <submittedName>
        <fullName evidence="10">PTS mannose transporter subunit IIA</fullName>
    </submittedName>
</protein>
<accession>A0A7X2XWS3</accession>
<name>A0A7X2XWS3_9LACO</name>
<keyword evidence="4" id="KW-0597">Phosphoprotein</keyword>
<evidence type="ECO:0000259" key="9">
    <source>
        <dbReference type="PROSITE" id="PS51096"/>
    </source>
</evidence>
<feature type="domain" description="PTS EIIA type-4" evidence="9">
    <location>
        <begin position="1"/>
        <end position="124"/>
    </location>
</feature>
<evidence type="ECO:0000256" key="8">
    <source>
        <dbReference type="ARBA" id="ARBA00022777"/>
    </source>
</evidence>
<dbReference type="GO" id="GO:0016020">
    <property type="term" value="C:membrane"/>
    <property type="evidence" value="ECO:0007669"/>
    <property type="project" value="InterPro"/>
</dbReference>
<dbReference type="PROSITE" id="PS51096">
    <property type="entry name" value="PTS_EIIA_TYPE_4"/>
    <property type="match status" value="1"/>
</dbReference>
<evidence type="ECO:0000313" key="11">
    <source>
        <dbReference type="Proteomes" id="UP000466388"/>
    </source>
</evidence>
<sequence length="139" mass="15057">MIAIIIASHGDFATGLLQSATMIFGQQENVATVAFQASEGPEDLKNKYQHALSKLDSTDSVLFLVDLWGGSPFNVASEIVAQHADQMALITGVNLPILIDAFTIRDQPLDKVVAHLETSGKSGIRHLELNSQEQEDDLL</sequence>
<proteinExistence type="predicted"/>
<dbReference type="EMBL" id="WNJO01000007">
    <property type="protein sequence ID" value="MTV82363.1"/>
    <property type="molecule type" value="Genomic_DNA"/>
</dbReference>
<dbReference type="InterPro" id="IPR036662">
    <property type="entry name" value="PTS_EIIA_man-typ_sf"/>
</dbReference>
<evidence type="ECO:0000256" key="4">
    <source>
        <dbReference type="ARBA" id="ARBA00022553"/>
    </source>
</evidence>
<organism evidence="10 11">
    <name type="scientific">Secundilactobacillus folii</name>
    <dbReference type="NCBI Taxonomy" id="2678357"/>
    <lineage>
        <taxon>Bacteria</taxon>
        <taxon>Bacillati</taxon>
        <taxon>Bacillota</taxon>
        <taxon>Bacilli</taxon>
        <taxon>Lactobacillales</taxon>
        <taxon>Lactobacillaceae</taxon>
        <taxon>Secundilactobacillus</taxon>
    </lineage>
</organism>
<keyword evidence="3" id="KW-0963">Cytoplasm</keyword>
<dbReference type="GO" id="GO:0009401">
    <property type="term" value="P:phosphoenolpyruvate-dependent sugar phosphotransferase system"/>
    <property type="evidence" value="ECO:0007669"/>
    <property type="project" value="UniProtKB-KW"/>
</dbReference>